<dbReference type="EMBL" id="HACG01037928">
    <property type="protein sequence ID" value="CEK84793.1"/>
    <property type="molecule type" value="Transcribed_RNA"/>
</dbReference>
<reference evidence="2" key="1">
    <citation type="submission" date="2014-12" db="EMBL/GenBank/DDBJ databases">
        <title>Insight into the proteome of Arion vulgaris.</title>
        <authorList>
            <person name="Aradska J."/>
            <person name="Bulat T."/>
            <person name="Smidak R."/>
            <person name="Sarate P."/>
            <person name="Gangsoo J."/>
            <person name="Sialana F."/>
            <person name="Bilban M."/>
            <person name="Lubec G."/>
        </authorList>
    </citation>
    <scope>NUCLEOTIDE SEQUENCE</scope>
    <source>
        <tissue evidence="2">Skin</tissue>
    </source>
</reference>
<keyword evidence="1" id="KW-0812">Transmembrane</keyword>
<keyword evidence="1" id="KW-0472">Membrane</keyword>
<dbReference type="AlphaFoldDB" id="A0A0B7AV91"/>
<gene>
    <name evidence="2" type="primary">ORF144544</name>
</gene>
<feature type="transmembrane region" description="Helical" evidence="1">
    <location>
        <begin position="32"/>
        <end position="54"/>
    </location>
</feature>
<keyword evidence="1" id="KW-1133">Transmembrane helix</keyword>
<protein>
    <submittedName>
        <fullName evidence="2">Uncharacterized protein</fullName>
    </submittedName>
</protein>
<proteinExistence type="predicted"/>
<evidence type="ECO:0000256" key="1">
    <source>
        <dbReference type="SAM" id="Phobius"/>
    </source>
</evidence>
<accession>A0A0B7AV91</accession>
<name>A0A0B7AV91_9EUPU</name>
<sequence length="58" mass="6838">MSAINYFINMQHLACSTNNVWKIYEKKLQFHLYKFVTFLLSLALFSPSGNFVVYDQGR</sequence>
<organism evidence="2">
    <name type="scientific">Arion vulgaris</name>
    <dbReference type="NCBI Taxonomy" id="1028688"/>
    <lineage>
        <taxon>Eukaryota</taxon>
        <taxon>Metazoa</taxon>
        <taxon>Spiralia</taxon>
        <taxon>Lophotrochozoa</taxon>
        <taxon>Mollusca</taxon>
        <taxon>Gastropoda</taxon>
        <taxon>Heterobranchia</taxon>
        <taxon>Euthyneura</taxon>
        <taxon>Panpulmonata</taxon>
        <taxon>Eupulmonata</taxon>
        <taxon>Stylommatophora</taxon>
        <taxon>Helicina</taxon>
        <taxon>Arionoidea</taxon>
        <taxon>Arionidae</taxon>
        <taxon>Arion</taxon>
    </lineage>
</organism>
<evidence type="ECO:0000313" key="2">
    <source>
        <dbReference type="EMBL" id="CEK84793.1"/>
    </source>
</evidence>